<sequence length="39" mass="4361">MSRVTKSQLADAVGVPELDLDDARPDIEYDDQGRIVEWG</sequence>
<dbReference type="PATRIC" id="fig|1299334.3.peg.7741"/>
<dbReference type="EMBL" id="JAOB01000069">
    <property type="protein sequence ID" value="EUA23277.1"/>
    <property type="molecule type" value="Genomic_DNA"/>
</dbReference>
<organism evidence="1">
    <name type="scientific">Mycobacterium xenopi 4042</name>
    <dbReference type="NCBI Taxonomy" id="1299334"/>
    <lineage>
        <taxon>Bacteria</taxon>
        <taxon>Bacillati</taxon>
        <taxon>Actinomycetota</taxon>
        <taxon>Actinomycetes</taxon>
        <taxon>Mycobacteriales</taxon>
        <taxon>Mycobacteriaceae</taxon>
        <taxon>Mycobacterium</taxon>
    </lineage>
</organism>
<protein>
    <submittedName>
        <fullName evidence="1">Uncharacterized protein</fullName>
    </submittedName>
</protein>
<evidence type="ECO:0000313" key="1">
    <source>
        <dbReference type="EMBL" id="EUA23277.1"/>
    </source>
</evidence>
<proteinExistence type="predicted"/>
<accession>X7ZUL2</accession>
<name>X7ZUL2_MYCXE</name>
<reference evidence="1" key="1">
    <citation type="submission" date="2014-01" db="EMBL/GenBank/DDBJ databases">
        <authorList>
            <person name="Brown-Elliot B."/>
            <person name="Wallace R."/>
            <person name="Lenaerts A."/>
            <person name="Ordway D."/>
            <person name="DeGroote M.A."/>
            <person name="Parker T."/>
            <person name="Sizemore C."/>
            <person name="Tallon L.J."/>
            <person name="Sadzewicz L.K."/>
            <person name="Sengamalay N."/>
            <person name="Fraser C.M."/>
            <person name="Hine E."/>
            <person name="Shefchek K.A."/>
            <person name="Das S.P."/>
            <person name="Tettelin H."/>
        </authorList>
    </citation>
    <scope>NUCLEOTIDE SEQUENCE [LARGE SCALE GENOMIC DNA]</scope>
    <source>
        <strain evidence="1">4042</strain>
    </source>
</reference>
<comment type="caution">
    <text evidence="1">The sequence shown here is derived from an EMBL/GenBank/DDBJ whole genome shotgun (WGS) entry which is preliminary data.</text>
</comment>
<dbReference type="AlphaFoldDB" id="X7ZUL2"/>
<gene>
    <name evidence="1" type="ORF">I553_5801</name>
</gene>